<organism evidence="2 3">
    <name type="scientific">Pseudomonas putida</name>
    <name type="common">Arthrobacter siderocapsulatus</name>
    <dbReference type="NCBI Taxonomy" id="303"/>
    <lineage>
        <taxon>Bacteria</taxon>
        <taxon>Pseudomonadati</taxon>
        <taxon>Pseudomonadota</taxon>
        <taxon>Gammaproteobacteria</taxon>
        <taxon>Pseudomonadales</taxon>
        <taxon>Pseudomonadaceae</taxon>
        <taxon>Pseudomonas</taxon>
    </lineage>
</organism>
<evidence type="ECO:0000259" key="1">
    <source>
        <dbReference type="Pfam" id="PF04326"/>
    </source>
</evidence>
<evidence type="ECO:0000313" key="3">
    <source>
        <dbReference type="Proteomes" id="UP000251617"/>
    </source>
</evidence>
<dbReference type="InterPro" id="IPR007421">
    <property type="entry name" value="Schlafen_AlbA_2_dom"/>
</dbReference>
<dbReference type="InterPro" id="IPR038461">
    <property type="entry name" value="Schlafen_AlbA_2_dom_sf"/>
</dbReference>
<keyword evidence="2" id="KW-0067">ATP-binding</keyword>
<dbReference type="RefSeq" id="WP_112899234.1">
    <property type="nucleotide sequence ID" value="NZ_CP030750.1"/>
</dbReference>
<proteinExistence type="predicted"/>
<dbReference type="Proteomes" id="UP000251617">
    <property type="component" value="Chromosome"/>
</dbReference>
<dbReference type="AlphaFoldDB" id="A0AAD0LCG9"/>
<sequence length="371" mass="41639">MEDKALIQELLFRGESNVLDYKVKQYPFSGAEEAQKSELLKDILAFANAWRSETAYILVGVKNDTLELVDLDEDIDDSRLQEFINSKTNHPVNFAYRSLDYNGTKLGLYVIPVQDRPVYVRKQFGRVMPNTVYVRRGSATVIASPSEVAKMGAAASQAKVEEVLLPEFSVKVVGLDDLGHDKLTHSYKGWMILPIEKYPMISGPNNYGDRYLNAQFNKQMAAFLQESCGKFHLSFEVSNSGSSYAEDVKLRIAVPIETGAYFKESFDLLPRPRRKIDPNESGRALGRRAFPGFTIKTVAGEHVLTFSLGKLQSGETRRTPKVYLLNALPVLKGFSVSVFSDQLRSSVKISIPVEIEFEGEELTAERLRDMA</sequence>
<gene>
    <name evidence="2" type="ORF">C1S65_23130</name>
</gene>
<protein>
    <submittedName>
        <fullName evidence="2">ATP-binding protein</fullName>
    </submittedName>
</protein>
<reference evidence="2 3" key="1">
    <citation type="submission" date="2018-06" db="EMBL/GenBank/DDBJ databases">
        <title>The genome of Pseudomonas putida NX-1, a lignin degrader.</title>
        <authorList>
            <person name="Xu Z."/>
        </authorList>
    </citation>
    <scope>NUCLEOTIDE SEQUENCE [LARGE SCALE GENOMIC DNA]</scope>
    <source>
        <strain evidence="2 3">NX-1</strain>
    </source>
</reference>
<feature type="domain" description="Schlafen AlbA-2" evidence="1">
    <location>
        <begin position="15"/>
        <end position="141"/>
    </location>
</feature>
<accession>A0AAD0LCG9</accession>
<dbReference type="Gene3D" id="3.30.950.30">
    <property type="entry name" value="Schlafen, AAA domain"/>
    <property type="match status" value="1"/>
</dbReference>
<evidence type="ECO:0000313" key="2">
    <source>
        <dbReference type="EMBL" id="AXA26865.1"/>
    </source>
</evidence>
<dbReference type="Pfam" id="PF04326">
    <property type="entry name" value="SLFN_AlbA_2"/>
    <property type="match status" value="1"/>
</dbReference>
<dbReference type="EMBL" id="CP030750">
    <property type="protein sequence ID" value="AXA26865.1"/>
    <property type="molecule type" value="Genomic_DNA"/>
</dbReference>
<dbReference type="GO" id="GO:0005524">
    <property type="term" value="F:ATP binding"/>
    <property type="evidence" value="ECO:0007669"/>
    <property type="project" value="UniProtKB-KW"/>
</dbReference>
<name>A0AAD0LCG9_PSEPU</name>
<keyword evidence="2" id="KW-0547">Nucleotide-binding</keyword>